<keyword evidence="3" id="KW-1003">Cell membrane</keyword>
<keyword evidence="6 11" id="KW-0812">Transmembrane</keyword>
<organism evidence="13 14">
    <name type="scientific">Muricoccus pecuniae</name>
    <dbReference type="NCBI Taxonomy" id="693023"/>
    <lineage>
        <taxon>Bacteria</taxon>
        <taxon>Pseudomonadati</taxon>
        <taxon>Pseudomonadota</taxon>
        <taxon>Alphaproteobacteria</taxon>
        <taxon>Acetobacterales</taxon>
        <taxon>Roseomonadaceae</taxon>
        <taxon>Muricoccus</taxon>
    </lineage>
</organism>
<evidence type="ECO:0000256" key="1">
    <source>
        <dbReference type="ARBA" id="ARBA00004377"/>
    </source>
</evidence>
<accession>A0A840YEZ0</accession>
<dbReference type="GO" id="GO:0015628">
    <property type="term" value="P:protein secretion by the type II secretion system"/>
    <property type="evidence" value="ECO:0007669"/>
    <property type="project" value="InterPro"/>
</dbReference>
<reference evidence="13 14" key="1">
    <citation type="submission" date="2020-08" db="EMBL/GenBank/DDBJ databases">
        <title>Genomic Encyclopedia of Type Strains, Phase IV (KMG-IV): sequencing the most valuable type-strain genomes for metagenomic binning, comparative biology and taxonomic classification.</title>
        <authorList>
            <person name="Goeker M."/>
        </authorList>
    </citation>
    <scope>NUCLEOTIDE SEQUENCE [LARGE SCALE GENOMIC DNA]</scope>
    <source>
        <strain evidence="13 14">DSM 25622</strain>
    </source>
</reference>
<evidence type="ECO:0000313" key="13">
    <source>
        <dbReference type="EMBL" id="MBB5693062.1"/>
    </source>
</evidence>
<dbReference type="GO" id="GO:0015627">
    <property type="term" value="C:type II protein secretion system complex"/>
    <property type="evidence" value="ECO:0007669"/>
    <property type="project" value="InterPro"/>
</dbReference>
<dbReference type="Proteomes" id="UP000580654">
    <property type="component" value="Unassembled WGS sequence"/>
</dbReference>
<dbReference type="InterPro" id="IPR045584">
    <property type="entry name" value="Pilin-like"/>
</dbReference>
<evidence type="ECO:0000313" key="14">
    <source>
        <dbReference type="Proteomes" id="UP000580654"/>
    </source>
</evidence>
<comment type="similarity">
    <text evidence="9">Belongs to the GSP H family.</text>
</comment>
<dbReference type="Gene3D" id="3.30.700.10">
    <property type="entry name" value="Glycoprotein, Type 4 Pilin"/>
    <property type="match status" value="1"/>
</dbReference>
<evidence type="ECO:0000256" key="5">
    <source>
        <dbReference type="ARBA" id="ARBA00022519"/>
    </source>
</evidence>
<dbReference type="InterPro" id="IPR012902">
    <property type="entry name" value="N_methyl_site"/>
</dbReference>
<evidence type="ECO:0000256" key="6">
    <source>
        <dbReference type="ARBA" id="ARBA00022692"/>
    </source>
</evidence>
<keyword evidence="4" id="KW-0488">Methylation</keyword>
<dbReference type="Pfam" id="PF12019">
    <property type="entry name" value="GspH"/>
    <property type="match status" value="1"/>
</dbReference>
<evidence type="ECO:0000256" key="7">
    <source>
        <dbReference type="ARBA" id="ARBA00022989"/>
    </source>
</evidence>
<dbReference type="PRINTS" id="PR00885">
    <property type="entry name" value="BCTERIALGSPH"/>
</dbReference>
<name>A0A840YEZ0_9PROT</name>
<protein>
    <recommendedName>
        <fullName evidence="2">Type II secretion system protein H</fullName>
    </recommendedName>
    <alternativeName>
        <fullName evidence="10">General secretion pathway protein H</fullName>
    </alternativeName>
</protein>
<keyword evidence="5" id="KW-0997">Cell inner membrane</keyword>
<feature type="transmembrane region" description="Helical" evidence="11">
    <location>
        <begin position="6"/>
        <end position="29"/>
    </location>
</feature>
<comment type="caution">
    <text evidence="13">The sequence shown here is derived from an EMBL/GenBank/DDBJ whole genome shotgun (WGS) entry which is preliminary data.</text>
</comment>
<gene>
    <name evidence="13" type="ORF">FHS87_001088</name>
</gene>
<feature type="domain" description="General secretion pathway GspH" evidence="12">
    <location>
        <begin position="41"/>
        <end position="125"/>
    </location>
</feature>
<keyword evidence="8 11" id="KW-0472">Membrane</keyword>
<evidence type="ECO:0000256" key="3">
    <source>
        <dbReference type="ARBA" id="ARBA00022475"/>
    </source>
</evidence>
<evidence type="ECO:0000256" key="8">
    <source>
        <dbReference type="ARBA" id="ARBA00023136"/>
    </source>
</evidence>
<evidence type="ECO:0000256" key="10">
    <source>
        <dbReference type="ARBA" id="ARBA00030775"/>
    </source>
</evidence>
<dbReference type="AlphaFoldDB" id="A0A840YEZ0"/>
<evidence type="ECO:0000259" key="12">
    <source>
        <dbReference type="Pfam" id="PF12019"/>
    </source>
</evidence>
<dbReference type="InterPro" id="IPR002416">
    <property type="entry name" value="T2SS_protein-GspH"/>
</dbReference>
<dbReference type="GO" id="GO:0005886">
    <property type="term" value="C:plasma membrane"/>
    <property type="evidence" value="ECO:0007669"/>
    <property type="project" value="UniProtKB-SubCell"/>
</dbReference>
<dbReference type="SUPFAM" id="SSF54523">
    <property type="entry name" value="Pili subunits"/>
    <property type="match status" value="1"/>
</dbReference>
<keyword evidence="14" id="KW-1185">Reference proteome</keyword>
<dbReference type="EMBL" id="JACIJD010000004">
    <property type="protein sequence ID" value="MBB5693062.1"/>
    <property type="molecule type" value="Genomic_DNA"/>
</dbReference>
<keyword evidence="7 11" id="KW-1133">Transmembrane helix</keyword>
<evidence type="ECO:0000256" key="9">
    <source>
        <dbReference type="ARBA" id="ARBA00025772"/>
    </source>
</evidence>
<dbReference type="Pfam" id="PF07963">
    <property type="entry name" value="N_methyl"/>
    <property type="match status" value="1"/>
</dbReference>
<sequence length="144" mass="14894">MRAPGFTLIEVLVVLVIIALAAMAVPSLLGAGRGALVRAGAEDAVAMLREARTEARRTGRDARVVFDTALGSFRRADGARTARLPEGALLVVEAVASEMDAEGRVAIRFDGEGGSTGGRVRVVAGALSAGAEVDWMMGHVRALP</sequence>
<proteinExistence type="inferred from homology"/>
<dbReference type="InterPro" id="IPR022346">
    <property type="entry name" value="T2SS_GspH"/>
</dbReference>
<evidence type="ECO:0000256" key="2">
    <source>
        <dbReference type="ARBA" id="ARBA00021549"/>
    </source>
</evidence>
<evidence type="ECO:0000256" key="11">
    <source>
        <dbReference type="SAM" id="Phobius"/>
    </source>
</evidence>
<dbReference type="RefSeq" id="WP_184515137.1">
    <property type="nucleotide sequence ID" value="NZ_JACIJD010000004.1"/>
</dbReference>
<evidence type="ECO:0000256" key="4">
    <source>
        <dbReference type="ARBA" id="ARBA00022481"/>
    </source>
</evidence>
<dbReference type="NCBIfam" id="TIGR02532">
    <property type="entry name" value="IV_pilin_GFxxxE"/>
    <property type="match status" value="1"/>
</dbReference>
<comment type="subcellular location">
    <subcellularLocation>
        <location evidence="1">Cell inner membrane</location>
        <topology evidence="1">Single-pass membrane protein</topology>
    </subcellularLocation>
</comment>